<dbReference type="PANTHER" id="PTHR12961">
    <property type="entry name" value="CONSERVED OLIGOMERIC GOLGI COMPLEX COMPONENT 2"/>
    <property type="match status" value="1"/>
</dbReference>
<reference evidence="3 4" key="1">
    <citation type="journal article" date="2021" name="Sci. Rep.">
        <title>Genome sequencing of the multicellular alga Astrephomene provides insights into convergent evolution of germ-soma differentiation.</title>
        <authorList>
            <person name="Yamashita S."/>
            <person name="Yamamoto K."/>
            <person name="Matsuzaki R."/>
            <person name="Suzuki S."/>
            <person name="Yamaguchi H."/>
            <person name="Hirooka S."/>
            <person name="Minakuchi Y."/>
            <person name="Miyagishima S."/>
            <person name="Kawachi M."/>
            <person name="Toyoda A."/>
            <person name="Nozaki H."/>
        </authorList>
    </citation>
    <scope>NUCLEOTIDE SEQUENCE [LARGE SCALE GENOMIC DNA]</scope>
    <source>
        <strain evidence="3 4">NIES-4017</strain>
    </source>
</reference>
<dbReference type="GO" id="GO:0017119">
    <property type="term" value="C:Golgi transport complex"/>
    <property type="evidence" value="ECO:0007669"/>
    <property type="project" value="TreeGrafter"/>
</dbReference>
<dbReference type="Pfam" id="PF12022">
    <property type="entry name" value="COG2_C"/>
    <property type="match status" value="1"/>
</dbReference>
<dbReference type="AlphaFoldDB" id="A0AAD3HT82"/>
<dbReference type="InterPro" id="IPR009316">
    <property type="entry name" value="COG2"/>
</dbReference>
<feature type="domain" description="COG complex component COG2 C-terminal" evidence="2">
    <location>
        <begin position="130"/>
        <end position="294"/>
    </location>
</feature>
<feature type="non-terminal residue" evidence="3">
    <location>
        <position position="1"/>
    </location>
</feature>
<gene>
    <name evidence="3" type="ORF">Agub_g15627</name>
</gene>
<sequence>SASTAAAAAGGAAGGAAAGGGGGGAVAGGGGAAAVSGGPAAWAGSLGVEELVAVVADAEMVHQALLGPFTLSLLEVAFPQQPPATTLALVQQANQTATSTPTAAAGGLESTPTASVAAPTAEGSSSSNSALVTAAQAVLAALQEAATAVQSAGRSLAAVLTDEVVDRCVVVVRQLKGITATYRMTSKGPPSRASHYVGGVLAPLRGLLEGSAAKKMGQQEQQSLLVAPVCEGVCGRYGQLAEELLSSVRKTESSLKRLKKAKAGGGGAGGEEDPTAASLLSDSDKITLQLHLDVLDLGAHMGVLLG</sequence>
<evidence type="ECO:0000259" key="2">
    <source>
        <dbReference type="Pfam" id="PF12022"/>
    </source>
</evidence>
<dbReference type="GO" id="GO:0016020">
    <property type="term" value="C:membrane"/>
    <property type="evidence" value="ECO:0007669"/>
    <property type="project" value="InterPro"/>
</dbReference>
<dbReference type="InterPro" id="IPR024603">
    <property type="entry name" value="COG_complex_COG2_C"/>
</dbReference>
<feature type="compositionally biased region" description="Low complexity" evidence="1">
    <location>
        <begin position="100"/>
        <end position="121"/>
    </location>
</feature>
<dbReference type="Proteomes" id="UP001054857">
    <property type="component" value="Unassembled WGS sequence"/>
</dbReference>
<comment type="caution">
    <text evidence="3">The sequence shown here is derived from an EMBL/GenBank/DDBJ whole genome shotgun (WGS) entry which is preliminary data.</text>
</comment>
<feature type="region of interest" description="Disordered" evidence="1">
    <location>
        <begin position="100"/>
        <end position="126"/>
    </location>
</feature>
<evidence type="ECO:0000313" key="3">
    <source>
        <dbReference type="EMBL" id="GFR52954.1"/>
    </source>
</evidence>
<dbReference type="GO" id="GO:0006891">
    <property type="term" value="P:intra-Golgi vesicle-mediated transport"/>
    <property type="evidence" value="ECO:0007669"/>
    <property type="project" value="TreeGrafter"/>
</dbReference>
<dbReference type="PANTHER" id="PTHR12961:SF0">
    <property type="entry name" value="CONSERVED OLIGOMERIC GOLGI COMPLEX SUBUNIT 2"/>
    <property type="match status" value="1"/>
</dbReference>
<accession>A0AAD3HT82</accession>
<protein>
    <recommendedName>
        <fullName evidence="2">COG complex component COG2 C-terminal domain-containing protein</fullName>
    </recommendedName>
</protein>
<evidence type="ECO:0000313" key="4">
    <source>
        <dbReference type="Proteomes" id="UP001054857"/>
    </source>
</evidence>
<organism evidence="3 4">
    <name type="scientific">Astrephomene gubernaculifera</name>
    <dbReference type="NCBI Taxonomy" id="47775"/>
    <lineage>
        <taxon>Eukaryota</taxon>
        <taxon>Viridiplantae</taxon>
        <taxon>Chlorophyta</taxon>
        <taxon>core chlorophytes</taxon>
        <taxon>Chlorophyceae</taxon>
        <taxon>CS clade</taxon>
        <taxon>Chlamydomonadales</taxon>
        <taxon>Astrephomenaceae</taxon>
        <taxon>Astrephomene</taxon>
    </lineage>
</organism>
<keyword evidence="4" id="KW-1185">Reference proteome</keyword>
<dbReference type="GO" id="GO:0015031">
    <property type="term" value="P:protein transport"/>
    <property type="evidence" value="ECO:0007669"/>
    <property type="project" value="InterPro"/>
</dbReference>
<proteinExistence type="predicted"/>
<evidence type="ECO:0000256" key="1">
    <source>
        <dbReference type="SAM" id="MobiDB-lite"/>
    </source>
</evidence>
<dbReference type="EMBL" id="BMAR01000077">
    <property type="protein sequence ID" value="GFR52954.1"/>
    <property type="molecule type" value="Genomic_DNA"/>
</dbReference>
<feature type="non-terminal residue" evidence="3">
    <location>
        <position position="306"/>
    </location>
</feature>
<dbReference type="GO" id="GO:0007030">
    <property type="term" value="P:Golgi organization"/>
    <property type="evidence" value="ECO:0007669"/>
    <property type="project" value="InterPro"/>
</dbReference>
<name>A0AAD3HT82_9CHLO</name>